<dbReference type="CDD" id="cd00565">
    <property type="entry name" value="Ubl_ThiS"/>
    <property type="match status" value="1"/>
</dbReference>
<dbReference type="SUPFAM" id="SSF54285">
    <property type="entry name" value="MoaD/ThiS"/>
    <property type="match status" value="1"/>
</dbReference>
<dbReference type="EMBL" id="JAUEOZ010000001">
    <property type="protein sequence ID" value="MDN2479820.1"/>
    <property type="molecule type" value="Genomic_DNA"/>
</dbReference>
<sequence length="69" mass="7531">MNTITIMINDQAHQVEAKSSLEDIISQFSLPSMGCVFSINNHVISRDKWPSTHLNEGDAISLFQAIAGG</sequence>
<dbReference type="InterPro" id="IPR010035">
    <property type="entry name" value="Thi_S"/>
</dbReference>
<dbReference type="Proteomes" id="UP001169719">
    <property type="component" value="Unassembled WGS sequence"/>
</dbReference>
<dbReference type="PANTHER" id="PTHR34472">
    <property type="entry name" value="SULFUR CARRIER PROTEIN THIS"/>
    <property type="match status" value="1"/>
</dbReference>
<evidence type="ECO:0000313" key="2">
    <source>
        <dbReference type="Proteomes" id="UP001169719"/>
    </source>
</evidence>
<accession>A0ABT7XVQ0</accession>
<dbReference type="NCBIfam" id="TIGR01683">
    <property type="entry name" value="thiS"/>
    <property type="match status" value="1"/>
</dbReference>
<comment type="caution">
    <text evidence="1">The sequence shown here is derived from an EMBL/GenBank/DDBJ whole genome shotgun (WGS) entry which is preliminary data.</text>
</comment>
<keyword evidence="2" id="KW-1185">Reference proteome</keyword>
<dbReference type="RefSeq" id="WP_289960171.1">
    <property type="nucleotide sequence ID" value="NZ_JAUEOZ010000001.1"/>
</dbReference>
<dbReference type="Gene3D" id="3.10.20.30">
    <property type="match status" value="1"/>
</dbReference>
<evidence type="ECO:0000313" key="1">
    <source>
        <dbReference type="EMBL" id="MDN2479820.1"/>
    </source>
</evidence>
<gene>
    <name evidence="1" type="primary">thiS</name>
    <name evidence="1" type="ORF">QWJ08_00050</name>
</gene>
<dbReference type="InterPro" id="IPR016155">
    <property type="entry name" value="Mopterin_synth/thiamin_S_b"/>
</dbReference>
<dbReference type="PANTHER" id="PTHR34472:SF1">
    <property type="entry name" value="SULFUR CARRIER PROTEIN THIS"/>
    <property type="match status" value="1"/>
</dbReference>
<proteinExistence type="predicted"/>
<dbReference type="InterPro" id="IPR003749">
    <property type="entry name" value="ThiS/MoaD-like"/>
</dbReference>
<organism evidence="1 2">
    <name type="scientific">Vibrio agarivorans</name>
    <dbReference type="NCBI Taxonomy" id="153622"/>
    <lineage>
        <taxon>Bacteria</taxon>
        <taxon>Pseudomonadati</taxon>
        <taxon>Pseudomonadota</taxon>
        <taxon>Gammaproteobacteria</taxon>
        <taxon>Vibrionales</taxon>
        <taxon>Vibrionaceae</taxon>
        <taxon>Vibrio</taxon>
    </lineage>
</organism>
<protein>
    <submittedName>
        <fullName evidence="1">Sulfur carrier protein ThiS</fullName>
    </submittedName>
</protein>
<dbReference type="InterPro" id="IPR012675">
    <property type="entry name" value="Beta-grasp_dom_sf"/>
</dbReference>
<name>A0ABT7XVQ0_9VIBR</name>
<dbReference type="Pfam" id="PF02597">
    <property type="entry name" value="ThiS"/>
    <property type="match status" value="1"/>
</dbReference>
<reference evidence="1" key="1">
    <citation type="submission" date="2024-05" db="EMBL/GenBank/DDBJ databases">
        <title>Genome Sequences of Four Agar- Degrading Marine Bacteria.</title>
        <authorList>
            <person name="Phillips E.K."/>
            <person name="Shaffer J.C."/>
            <person name="Henson M.W."/>
            <person name="Temperton B."/>
            <person name="Thrash C.J."/>
            <person name="Martin M.O."/>
        </authorList>
    </citation>
    <scope>NUCLEOTIDE SEQUENCE</scope>
    <source>
        <strain evidence="1">EKP203</strain>
    </source>
</reference>